<evidence type="ECO:0000313" key="1">
    <source>
        <dbReference type="EMBL" id="EFY07553.1"/>
    </source>
</evidence>
<gene>
    <name evidence="1" type="ORF">HMPREF9444_00600</name>
</gene>
<evidence type="ECO:0008006" key="3">
    <source>
        <dbReference type="Google" id="ProtNLM"/>
    </source>
</evidence>
<keyword evidence="2" id="KW-1185">Reference proteome</keyword>
<evidence type="ECO:0000313" key="2">
    <source>
        <dbReference type="Proteomes" id="UP000018458"/>
    </source>
</evidence>
<dbReference type="AlphaFoldDB" id="E8LIS9"/>
<proteinExistence type="predicted"/>
<dbReference type="RefSeq" id="WP_009142817.1">
    <property type="nucleotide sequence ID" value="NZ_GL830966.1"/>
</dbReference>
<dbReference type="EMBL" id="AEVO01000028">
    <property type="protein sequence ID" value="EFY07553.1"/>
    <property type="molecule type" value="Genomic_DNA"/>
</dbReference>
<dbReference type="Proteomes" id="UP000018458">
    <property type="component" value="Unassembled WGS sequence"/>
</dbReference>
<sequence>MIDREINELESRWGVSFSSFSKENPLSFRWNGLDYCLESSKGEEEFLIMSLSFPVASYDKHTLMMFLSECSVFNRHSIEFSVGFAKDRIMLLTKLSSDISAMDIENSVLNLKTIYDKVINGE</sequence>
<accession>E8LIS9</accession>
<dbReference type="STRING" id="762983.HMPREF9444_00600"/>
<organism evidence="1 2">
    <name type="scientific">Succinatimonas hippei (strain DSM 22608 / JCM 16073 / KCTC 15190 / YIT 12066)</name>
    <dbReference type="NCBI Taxonomy" id="762983"/>
    <lineage>
        <taxon>Bacteria</taxon>
        <taxon>Pseudomonadati</taxon>
        <taxon>Pseudomonadota</taxon>
        <taxon>Gammaproteobacteria</taxon>
        <taxon>Aeromonadales</taxon>
        <taxon>Succinivibrionaceae</taxon>
        <taxon>Succinatimonas</taxon>
    </lineage>
</organism>
<dbReference type="OrthoDB" id="5460575at2"/>
<name>E8LIS9_SUCHY</name>
<comment type="caution">
    <text evidence="1">The sequence shown here is derived from an EMBL/GenBank/DDBJ whole genome shotgun (WGS) entry which is preliminary data.</text>
</comment>
<reference evidence="1 2" key="1">
    <citation type="submission" date="2011-01" db="EMBL/GenBank/DDBJ databases">
        <authorList>
            <person name="Weinstock G."/>
            <person name="Sodergren E."/>
            <person name="Clifton S."/>
            <person name="Fulton L."/>
            <person name="Fulton B."/>
            <person name="Courtney L."/>
            <person name="Fronick C."/>
            <person name="Harrison M."/>
            <person name="Strong C."/>
            <person name="Farmer C."/>
            <person name="Delahaunty K."/>
            <person name="Markovic C."/>
            <person name="Hall O."/>
            <person name="Minx P."/>
            <person name="Tomlinson C."/>
            <person name="Mitreva M."/>
            <person name="Hou S."/>
            <person name="Chen J."/>
            <person name="Wollam A."/>
            <person name="Pepin K.H."/>
            <person name="Johnson M."/>
            <person name="Bhonagiri V."/>
            <person name="Zhang X."/>
            <person name="Suruliraj S."/>
            <person name="Warren W."/>
            <person name="Chinwalla A."/>
            <person name="Mardis E.R."/>
            <person name="Wilson R.K."/>
        </authorList>
    </citation>
    <scope>NUCLEOTIDE SEQUENCE [LARGE SCALE GENOMIC DNA]</scope>
    <source>
        <strain evidence="2">DSM 22608 / JCM 16073 / KCTC 15190 / YIT 12066</strain>
    </source>
</reference>
<protein>
    <recommendedName>
        <fullName evidence="3">Type III secretion chaperone SycN</fullName>
    </recommendedName>
</protein>
<dbReference type="HOGENOM" id="CLU_2025545_0_0_6"/>